<gene>
    <name evidence="5" type="ORF">C0601_09195</name>
</gene>
<dbReference type="GO" id="GO:0006396">
    <property type="term" value="P:RNA processing"/>
    <property type="evidence" value="ECO:0007669"/>
    <property type="project" value="InterPro"/>
</dbReference>
<dbReference type="Pfam" id="PF00588">
    <property type="entry name" value="SpoU_methylase"/>
    <property type="match status" value="1"/>
</dbReference>
<accession>A0A2N5ZDT7</accession>
<comment type="similarity">
    <text evidence="1">Belongs to the class IV-like SAM-binding methyltransferase superfamily. RNA methyltransferase TrmH family.</text>
</comment>
<dbReference type="AlphaFoldDB" id="A0A2N5ZDT7"/>
<dbReference type="InterPro" id="IPR029026">
    <property type="entry name" value="tRNA_m1G_MTases_N"/>
</dbReference>
<dbReference type="CDD" id="cd18103">
    <property type="entry name" value="SpoU-like_RlmB"/>
    <property type="match status" value="1"/>
</dbReference>
<feature type="domain" description="RNA 2-O ribose methyltransferase substrate binding" evidence="4">
    <location>
        <begin position="8"/>
        <end position="75"/>
    </location>
</feature>
<dbReference type="GO" id="GO:0008173">
    <property type="term" value="F:RNA methyltransferase activity"/>
    <property type="evidence" value="ECO:0007669"/>
    <property type="project" value="InterPro"/>
</dbReference>
<dbReference type="InterPro" id="IPR001537">
    <property type="entry name" value="SpoU_MeTrfase"/>
</dbReference>
<dbReference type="FunFam" id="3.40.1280.10:FF:000008">
    <property type="entry name" value="Group 3 RNA methyltransferase TrmH"/>
    <property type="match status" value="1"/>
</dbReference>
<dbReference type="Gene3D" id="3.40.1280.10">
    <property type="match status" value="1"/>
</dbReference>
<evidence type="ECO:0000313" key="5">
    <source>
        <dbReference type="EMBL" id="PLX16819.1"/>
    </source>
</evidence>
<comment type="caution">
    <text evidence="5">The sequence shown here is derived from an EMBL/GenBank/DDBJ whole genome shotgun (WGS) entry which is preliminary data.</text>
</comment>
<sequence>MQDNRDDLIFGVNPVKEAIISGTSIKEIFLGSKDLIPSSMLKGIKVKIIDPQKLKKLYGDNTQNVVALIAPFEYTAIEDLLRGCAERSTLVILDHITDPHNLGAIIRSCDASGVDGIIIPDKRSAQINATVFKTSAGAVNHIRIAKVSNLINAINLVKEKGFWVYGAEADGDSDLFETKVDGRVVVVMGSEGKGLSRLVRDNLDFVLNIPMAGNVNSLNVSVATAVILFEFFRKRIKNEEKARK</sequence>
<proteinExistence type="inferred from homology"/>
<dbReference type="InterPro" id="IPR004441">
    <property type="entry name" value="rRNA_MeTrfase_TrmH"/>
</dbReference>
<reference evidence="5 6" key="1">
    <citation type="submission" date="2017-11" db="EMBL/GenBank/DDBJ databases">
        <title>Genome-resolved metagenomics identifies genetic mobility, metabolic interactions, and unexpected diversity in perchlorate-reducing communities.</title>
        <authorList>
            <person name="Barnum T.P."/>
            <person name="Figueroa I.A."/>
            <person name="Carlstrom C.I."/>
            <person name="Lucas L.N."/>
            <person name="Engelbrektson A.L."/>
            <person name="Coates J.D."/>
        </authorList>
    </citation>
    <scope>NUCLEOTIDE SEQUENCE [LARGE SCALE GENOMIC DNA]</scope>
    <source>
        <strain evidence="5">BM706</strain>
    </source>
</reference>
<evidence type="ECO:0000259" key="4">
    <source>
        <dbReference type="SMART" id="SM00967"/>
    </source>
</evidence>
<dbReference type="InterPro" id="IPR013123">
    <property type="entry name" value="SpoU_subst-bd"/>
</dbReference>
<name>A0A2N5ZDT7_MUIH1</name>
<dbReference type="InterPro" id="IPR029028">
    <property type="entry name" value="Alpha/beta_knot_MTases"/>
</dbReference>
<protein>
    <submittedName>
        <fullName evidence="5">23S rRNA (Guanosine(2251)-2'-O)-methyltransferase RlmB</fullName>
    </submittedName>
</protein>
<dbReference type="SMART" id="SM00967">
    <property type="entry name" value="SpoU_sub_bind"/>
    <property type="match status" value="1"/>
</dbReference>
<dbReference type="InterPro" id="IPR029064">
    <property type="entry name" value="Ribosomal_eL30-like_sf"/>
</dbReference>
<dbReference type="PANTHER" id="PTHR46429:SF1">
    <property type="entry name" value="23S RRNA (GUANOSINE-2'-O-)-METHYLTRANSFERASE RLMB"/>
    <property type="match status" value="1"/>
</dbReference>
<evidence type="ECO:0000313" key="6">
    <source>
        <dbReference type="Proteomes" id="UP000234857"/>
    </source>
</evidence>
<dbReference type="GO" id="GO:0003723">
    <property type="term" value="F:RNA binding"/>
    <property type="evidence" value="ECO:0007669"/>
    <property type="project" value="InterPro"/>
</dbReference>
<organism evidence="5 6">
    <name type="scientific">Muiribacterium halophilum</name>
    <dbReference type="NCBI Taxonomy" id="2053465"/>
    <lineage>
        <taxon>Bacteria</taxon>
        <taxon>Candidatus Muiribacteriota</taxon>
        <taxon>Candidatus Muiribacteriia</taxon>
        <taxon>Candidatus Muiribacteriales</taxon>
        <taxon>Candidatus Muiribacteriaceae</taxon>
        <taxon>Candidatus Muiribacterium</taxon>
    </lineage>
</organism>
<dbReference type="Pfam" id="PF08032">
    <property type="entry name" value="SpoU_sub_bind"/>
    <property type="match status" value="1"/>
</dbReference>
<dbReference type="Proteomes" id="UP000234857">
    <property type="component" value="Unassembled WGS sequence"/>
</dbReference>
<keyword evidence="2 5" id="KW-0489">Methyltransferase</keyword>
<dbReference type="NCBIfam" id="TIGR00186">
    <property type="entry name" value="rRNA_methyl_3"/>
    <property type="match status" value="1"/>
</dbReference>
<dbReference type="GO" id="GO:0032259">
    <property type="term" value="P:methylation"/>
    <property type="evidence" value="ECO:0007669"/>
    <property type="project" value="UniProtKB-KW"/>
</dbReference>
<evidence type="ECO:0000256" key="3">
    <source>
        <dbReference type="ARBA" id="ARBA00022679"/>
    </source>
</evidence>
<dbReference type="Gene3D" id="3.30.1330.30">
    <property type="match status" value="1"/>
</dbReference>
<evidence type="ECO:0000256" key="2">
    <source>
        <dbReference type="ARBA" id="ARBA00022603"/>
    </source>
</evidence>
<keyword evidence="3 5" id="KW-0808">Transferase</keyword>
<dbReference type="SUPFAM" id="SSF75217">
    <property type="entry name" value="alpha/beta knot"/>
    <property type="match status" value="1"/>
</dbReference>
<dbReference type="PANTHER" id="PTHR46429">
    <property type="entry name" value="23S RRNA (GUANOSINE-2'-O-)-METHYLTRANSFERASE RLMB"/>
    <property type="match status" value="1"/>
</dbReference>
<dbReference type="EMBL" id="PKTG01000105">
    <property type="protein sequence ID" value="PLX16819.1"/>
    <property type="molecule type" value="Genomic_DNA"/>
</dbReference>
<evidence type="ECO:0000256" key="1">
    <source>
        <dbReference type="ARBA" id="ARBA00007228"/>
    </source>
</evidence>
<dbReference type="SUPFAM" id="SSF55315">
    <property type="entry name" value="L30e-like"/>
    <property type="match status" value="1"/>
</dbReference>
<dbReference type="GO" id="GO:0005829">
    <property type="term" value="C:cytosol"/>
    <property type="evidence" value="ECO:0007669"/>
    <property type="project" value="TreeGrafter"/>
</dbReference>